<dbReference type="NCBIfam" id="TIGR03544">
    <property type="entry name" value="DivI1A_domain"/>
    <property type="match status" value="4"/>
</dbReference>
<evidence type="ECO:0000256" key="6">
    <source>
        <dbReference type="ARBA" id="ARBA00023054"/>
    </source>
</evidence>
<gene>
    <name evidence="9" type="ORF">IT779_01590</name>
</gene>
<reference evidence="9" key="1">
    <citation type="submission" date="2020-11" db="EMBL/GenBank/DDBJ databases">
        <title>Nocardia NEAU-351.nov., a novel actinomycete isolated from the cow dung.</title>
        <authorList>
            <person name="Zhang X."/>
        </authorList>
    </citation>
    <scope>NUCLEOTIDE SEQUENCE</scope>
    <source>
        <strain evidence="9">NEAU-351</strain>
    </source>
</reference>
<comment type="subcellular location">
    <subcellularLocation>
        <location evidence="1">Cytoplasm</location>
    </subcellularLocation>
</comment>
<dbReference type="InterPro" id="IPR007793">
    <property type="entry name" value="DivIVA_fam"/>
</dbReference>
<organism evidence="9 10">
    <name type="scientific">Nocardia bovistercoris</name>
    <dbReference type="NCBI Taxonomy" id="2785916"/>
    <lineage>
        <taxon>Bacteria</taxon>
        <taxon>Bacillati</taxon>
        <taxon>Actinomycetota</taxon>
        <taxon>Actinomycetes</taxon>
        <taxon>Mycobacteriales</taxon>
        <taxon>Nocardiaceae</taxon>
        <taxon>Nocardia</taxon>
    </lineage>
</organism>
<evidence type="ECO:0000256" key="8">
    <source>
        <dbReference type="ARBA" id="ARBA00031737"/>
    </source>
</evidence>
<evidence type="ECO:0000256" key="7">
    <source>
        <dbReference type="ARBA" id="ARBA00023306"/>
    </source>
</evidence>
<keyword evidence="7" id="KW-0131">Cell cycle</keyword>
<keyword evidence="5" id="KW-0132">Cell division</keyword>
<dbReference type="RefSeq" id="WP_196147308.1">
    <property type="nucleotide sequence ID" value="NZ_JADMLG010000001.1"/>
</dbReference>
<dbReference type="Gene3D" id="6.10.250.660">
    <property type="match status" value="4"/>
</dbReference>
<keyword evidence="10" id="KW-1185">Reference proteome</keyword>
<evidence type="ECO:0000256" key="5">
    <source>
        <dbReference type="ARBA" id="ARBA00022618"/>
    </source>
</evidence>
<evidence type="ECO:0000256" key="1">
    <source>
        <dbReference type="ARBA" id="ARBA00004496"/>
    </source>
</evidence>
<comment type="caution">
    <text evidence="9">The sequence shown here is derived from an EMBL/GenBank/DDBJ whole genome shotgun (WGS) entry which is preliminary data.</text>
</comment>
<comment type="similarity">
    <text evidence="2">Belongs to the DivIVA family.</text>
</comment>
<proteinExistence type="inferred from homology"/>
<name>A0A931I725_9NOCA</name>
<dbReference type="Proteomes" id="UP000655751">
    <property type="component" value="Unassembled WGS sequence"/>
</dbReference>
<sequence length="192" mass="21403">MWRVTPEDARRIHFAMPSVGHHGYDADRVDEFLERVASTLEGGSGLTADDIRRVDFESPRFGARGYQADEVDEFLDRVRAELEHRARGVRPAPVRESRATGGAILTPRDVHRVRFSSATVGRRGYHEEEVEAFLDLVAASLAADGPGTLTVADVRAVHFTDARVGTRGYQRDEVEAFLELVVTALEFAGRRR</sequence>
<evidence type="ECO:0000256" key="3">
    <source>
        <dbReference type="ARBA" id="ARBA00018787"/>
    </source>
</evidence>
<dbReference type="GO" id="GO:0051301">
    <property type="term" value="P:cell division"/>
    <property type="evidence" value="ECO:0007669"/>
    <property type="project" value="UniProtKB-KW"/>
</dbReference>
<keyword evidence="6" id="KW-0175">Coiled coil</keyword>
<evidence type="ECO:0000256" key="4">
    <source>
        <dbReference type="ARBA" id="ARBA00022490"/>
    </source>
</evidence>
<dbReference type="AlphaFoldDB" id="A0A931I725"/>
<dbReference type="EMBL" id="JADMLG010000001">
    <property type="protein sequence ID" value="MBH0774977.1"/>
    <property type="molecule type" value="Genomic_DNA"/>
</dbReference>
<accession>A0A931I725</accession>
<evidence type="ECO:0000256" key="2">
    <source>
        <dbReference type="ARBA" id="ARBA00009008"/>
    </source>
</evidence>
<dbReference type="PANTHER" id="PTHR35794:SF2">
    <property type="entry name" value="CELL DIVISION PROTEIN DIVIVA"/>
    <property type="match status" value="1"/>
</dbReference>
<dbReference type="PANTHER" id="PTHR35794">
    <property type="entry name" value="CELL DIVISION PROTEIN DIVIVA"/>
    <property type="match status" value="1"/>
</dbReference>
<evidence type="ECO:0000313" key="10">
    <source>
        <dbReference type="Proteomes" id="UP000655751"/>
    </source>
</evidence>
<dbReference type="GO" id="GO:0005737">
    <property type="term" value="C:cytoplasm"/>
    <property type="evidence" value="ECO:0007669"/>
    <property type="project" value="UniProtKB-SubCell"/>
</dbReference>
<keyword evidence="4" id="KW-0963">Cytoplasm</keyword>
<protein>
    <recommendedName>
        <fullName evidence="3">Cell wall synthesis protein Wag31</fullName>
    </recommendedName>
    <alternativeName>
        <fullName evidence="8">Antigen 84</fullName>
    </alternativeName>
</protein>
<evidence type="ECO:0000313" key="9">
    <source>
        <dbReference type="EMBL" id="MBH0774977.1"/>
    </source>
</evidence>
<dbReference type="InterPro" id="IPR019933">
    <property type="entry name" value="DivIVA_domain"/>
</dbReference>